<evidence type="ECO:0000313" key="11">
    <source>
        <dbReference type="Proteomes" id="UP000762110"/>
    </source>
</evidence>
<evidence type="ECO:0000256" key="3">
    <source>
        <dbReference type="ARBA" id="ARBA00022692"/>
    </source>
</evidence>
<evidence type="ECO:0000259" key="9">
    <source>
        <dbReference type="Pfam" id="PF20216"/>
    </source>
</evidence>
<dbReference type="Gene3D" id="1.20.1540.10">
    <property type="entry name" value="Rhomboid-like"/>
    <property type="match status" value="1"/>
</dbReference>
<proteinExistence type="inferred from homology"/>
<feature type="domain" description="Peptidase S54 rhomboid" evidence="8">
    <location>
        <begin position="70"/>
        <end position="216"/>
    </location>
</feature>
<sequence>MNSNLWNEFKLKFFKSGNPVFLYIGINILIFVLVSLASVMVFFAGYRGLINDLIANYLAFPSLPDLWLSHFYTVLTYQFFHVDFFHILFNMLWLYWMGQLLLDFIKPRQFHVLYIGGGILGAIFYAVIFSIVPAFKTTANIPLIGASASVMAIFTALVTLVPNYSIRLLFVGEIKIKYLLLVYVLLDLLGTTSTNAGESLAHLGGVIFGFSYVKLLQNGIDLSIIFKKKPKLKVVRNENVKKQENVVNQKEIDTILDKISKSGYDKLSKEEKETLFKASKN</sequence>
<dbReference type="InterPro" id="IPR050925">
    <property type="entry name" value="Rhomboid_protease_S54"/>
</dbReference>
<dbReference type="GO" id="GO:0008233">
    <property type="term" value="F:peptidase activity"/>
    <property type="evidence" value="ECO:0007669"/>
    <property type="project" value="UniProtKB-KW"/>
</dbReference>
<keyword evidence="4" id="KW-0378">Hydrolase</keyword>
<dbReference type="InterPro" id="IPR022764">
    <property type="entry name" value="Peptidase_S54_rhomboid_dom"/>
</dbReference>
<dbReference type="Proteomes" id="UP000762110">
    <property type="component" value="Unassembled WGS sequence"/>
</dbReference>
<dbReference type="InterPro" id="IPR035952">
    <property type="entry name" value="Rhomboid-like_sf"/>
</dbReference>
<evidence type="ECO:0000256" key="1">
    <source>
        <dbReference type="ARBA" id="ARBA00004141"/>
    </source>
</evidence>
<feature type="transmembrane region" description="Helical" evidence="7">
    <location>
        <begin position="20"/>
        <end position="46"/>
    </location>
</feature>
<feature type="transmembrane region" description="Helical" evidence="7">
    <location>
        <begin position="206"/>
        <end position="226"/>
    </location>
</feature>
<evidence type="ECO:0000256" key="4">
    <source>
        <dbReference type="ARBA" id="ARBA00022801"/>
    </source>
</evidence>
<keyword evidence="11" id="KW-1185">Reference proteome</keyword>
<feature type="transmembrane region" description="Helical" evidence="7">
    <location>
        <begin position="112"/>
        <end position="135"/>
    </location>
</feature>
<keyword evidence="6 7" id="KW-0472">Membrane</keyword>
<comment type="caution">
    <text evidence="10">The sequence shown here is derived from an EMBL/GenBank/DDBJ whole genome shotgun (WGS) entry which is preliminary data.</text>
</comment>
<gene>
    <name evidence="10" type="ORF">HQN85_12730</name>
</gene>
<dbReference type="GO" id="GO:0006508">
    <property type="term" value="P:proteolysis"/>
    <property type="evidence" value="ECO:0007669"/>
    <property type="project" value="UniProtKB-KW"/>
</dbReference>
<evidence type="ECO:0000256" key="7">
    <source>
        <dbReference type="SAM" id="Phobius"/>
    </source>
</evidence>
<keyword evidence="10" id="KW-0645">Protease</keyword>
<evidence type="ECO:0000259" key="8">
    <source>
        <dbReference type="Pfam" id="PF01694"/>
    </source>
</evidence>
<feature type="transmembrane region" description="Helical" evidence="7">
    <location>
        <begin position="141"/>
        <end position="161"/>
    </location>
</feature>
<reference evidence="10 11" key="1">
    <citation type="submission" date="2020-05" db="EMBL/GenBank/DDBJ databases">
        <title>Description of Pedobacter foliorum sp. nov.</title>
        <authorList>
            <person name="Qi S."/>
            <person name="Carlier A."/>
            <person name="Cnockaert M."/>
            <person name="Vandamme P."/>
        </authorList>
    </citation>
    <scope>NUCLEOTIDE SEQUENCE [LARGE SCALE GENOMIC DNA]</scope>
    <source>
        <strain evidence="10 11">LMG 31300</strain>
    </source>
</reference>
<comment type="subcellular location">
    <subcellularLocation>
        <location evidence="1">Membrane</location>
        <topology evidence="1">Multi-pass membrane protein</topology>
    </subcellularLocation>
</comment>
<protein>
    <submittedName>
        <fullName evidence="10">Rhomboid family intramembrane serine protease</fullName>
    </submittedName>
</protein>
<evidence type="ECO:0000256" key="5">
    <source>
        <dbReference type="ARBA" id="ARBA00022989"/>
    </source>
</evidence>
<comment type="similarity">
    <text evidence="2">Belongs to the peptidase S54 family.</text>
</comment>
<dbReference type="InterPro" id="IPR046483">
    <property type="entry name" value="DUF6576"/>
</dbReference>
<dbReference type="Pfam" id="PF20216">
    <property type="entry name" value="DUF6576"/>
    <property type="match status" value="1"/>
</dbReference>
<keyword evidence="3 7" id="KW-0812">Transmembrane</keyword>
<dbReference type="PANTHER" id="PTHR43731">
    <property type="entry name" value="RHOMBOID PROTEASE"/>
    <property type="match status" value="1"/>
</dbReference>
<dbReference type="EMBL" id="JABMKV010000003">
    <property type="protein sequence ID" value="NQX32600.1"/>
    <property type="molecule type" value="Genomic_DNA"/>
</dbReference>
<dbReference type="Pfam" id="PF01694">
    <property type="entry name" value="Rhomboid"/>
    <property type="match status" value="1"/>
</dbReference>
<accession>A0ABX2DEW4</accession>
<feature type="transmembrane region" description="Helical" evidence="7">
    <location>
        <begin position="168"/>
        <end position="186"/>
    </location>
</feature>
<dbReference type="RefSeq" id="WP_173272820.1">
    <property type="nucleotide sequence ID" value="NZ_JABMKV010000003.1"/>
</dbReference>
<evidence type="ECO:0000256" key="6">
    <source>
        <dbReference type="ARBA" id="ARBA00023136"/>
    </source>
</evidence>
<keyword evidence="5 7" id="KW-1133">Transmembrane helix</keyword>
<organism evidence="10 11">
    <name type="scientific">Pedobacter boryungensis</name>
    <dbReference type="NCBI Taxonomy" id="869962"/>
    <lineage>
        <taxon>Bacteria</taxon>
        <taxon>Pseudomonadati</taxon>
        <taxon>Bacteroidota</taxon>
        <taxon>Sphingobacteriia</taxon>
        <taxon>Sphingobacteriales</taxon>
        <taxon>Sphingobacteriaceae</taxon>
        <taxon>Pedobacter</taxon>
    </lineage>
</organism>
<evidence type="ECO:0000313" key="10">
    <source>
        <dbReference type="EMBL" id="NQX32600.1"/>
    </source>
</evidence>
<evidence type="ECO:0000256" key="2">
    <source>
        <dbReference type="ARBA" id="ARBA00009045"/>
    </source>
</evidence>
<dbReference type="SUPFAM" id="SSF144091">
    <property type="entry name" value="Rhomboid-like"/>
    <property type="match status" value="1"/>
</dbReference>
<dbReference type="PANTHER" id="PTHR43731:SF14">
    <property type="entry name" value="PRESENILIN-ASSOCIATED RHOMBOID-LIKE PROTEIN, MITOCHONDRIAL"/>
    <property type="match status" value="1"/>
</dbReference>
<feature type="transmembrane region" description="Helical" evidence="7">
    <location>
        <begin position="84"/>
        <end position="105"/>
    </location>
</feature>
<feature type="domain" description="DUF6576" evidence="9">
    <location>
        <begin position="245"/>
        <end position="280"/>
    </location>
</feature>
<name>A0ABX2DEW4_9SPHI</name>